<keyword evidence="2" id="KW-1185">Reference proteome</keyword>
<reference evidence="1 2" key="1">
    <citation type="journal article" date="2024" name="G3 (Bethesda)">
        <title>Genome assembly of Hibiscus sabdariffa L. provides insights into metabolisms of medicinal natural products.</title>
        <authorList>
            <person name="Kim T."/>
        </authorList>
    </citation>
    <scope>NUCLEOTIDE SEQUENCE [LARGE SCALE GENOMIC DNA]</scope>
    <source>
        <strain evidence="1">TK-2024</strain>
        <tissue evidence="1">Old leaves</tissue>
    </source>
</reference>
<protein>
    <submittedName>
        <fullName evidence="1">Uncharacterized protein</fullName>
    </submittedName>
</protein>
<evidence type="ECO:0000313" key="1">
    <source>
        <dbReference type="EMBL" id="KAK8520721.1"/>
    </source>
</evidence>
<name>A0ABR2CM53_9ROSI</name>
<comment type="caution">
    <text evidence="1">The sequence shown here is derived from an EMBL/GenBank/DDBJ whole genome shotgun (WGS) entry which is preliminary data.</text>
</comment>
<accession>A0ABR2CM53</accession>
<evidence type="ECO:0000313" key="2">
    <source>
        <dbReference type="Proteomes" id="UP001472677"/>
    </source>
</evidence>
<dbReference type="EMBL" id="JBBPBM010000048">
    <property type="protein sequence ID" value="KAK8520721.1"/>
    <property type="molecule type" value="Genomic_DNA"/>
</dbReference>
<sequence>MIPGPRRSDIQDAHASCRFCLRREASEALRKMIPGPRRSDIQDAHTSCRFCVRRARRRLLSSRRLFFKARVFIDEEEIRVDEKRNLSRKKKD</sequence>
<organism evidence="1 2">
    <name type="scientific">Hibiscus sabdariffa</name>
    <name type="common">roselle</name>
    <dbReference type="NCBI Taxonomy" id="183260"/>
    <lineage>
        <taxon>Eukaryota</taxon>
        <taxon>Viridiplantae</taxon>
        <taxon>Streptophyta</taxon>
        <taxon>Embryophyta</taxon>
        <taxon>Tracheophyta</taxon>
        <taxon>Spermatophyta</taxon>
        <taxon>Magnoliopsida</taxon>
        <taxon>eudicotyledons</taxon>
        <taxon>Gunneridae</taxon>
        <taxon>Pentapetalae</taxon>
        <taxon>rosids</taxon>
        <taxon>malvids</taxon>
        <taxon>Malvales</taxon>
        <taxon>Malvaceae</taxon>
        <taxon>Malvoideae</taxon>
        <taxon>Hibiscus</taxon>
    </lineage>
</organism>
<proteinExistence type="predicted"/>
<gene>
    <name evidence="1" type="ORF">V6N12_004650</name>
</gene>
<dbReference type="Proteomes" id="UP001472677">
    <property type="component" value="Unassembled WGS sequence"/>
</dbReference>